<accession>A0A151GB57</accession>
<evidence type="ECO:0000313" key="2">
    <source>
        <dbReference type="EMBL" id="KYK54293.1"/>
    </source>
</evidence>
<name>A0A151GB57_DRECN</name>
<gene>
    <name evidence="2" type="ORF">DCS_06250</name>
</gene>
<feature type="region of interest" description="Disordered" evidence="1">
    <location>
        <begin position="327"/>
        <end position="367"/>
    </location>
</feature>
<organism evidence="2 3">
    <name type="scientific">Drechmeria coniospora</name>
    <name type="common">Nematophagous fungus</name>
    <name type="synonym">Meria coniospora</name>
    <dbReference type="NCBI Taxonomy" id="98403"/>
    <lineage>
        <taxon>Eukaryota</taxon>
        <taxon>Fungi</taxon>
        <taxon>Dikarya</taxon>
        <taxon>Ascomycota</taxon>
        <taxon>Pezizomycotina</taxon>
        <taxon>Sordariomycetes</taxon>
        <taxon>Hypocreomycetidae</taxon>
        <taxon>Hypocreales</taxon>
        <taxon>Ophiocordycipitaceae</taxon>
        <taxon>Drechmeria</taxon>
    </lineage>
</organism>
<dbReference type="AlphaFoldDB" id="A0A151GB57"/>
<protein>
    <recommendedName>
        <fullName evidence="4">Only prolin and serin are matching in the corresponding protein</fullName>
    </recommendedName>
</protein>
<feature type="region of interest" description="Disordered" evidence="1">
    <location>
        <begin position="242"/>
        <end position="305"/>
    </location>
</feature>
<evidence type="ECO:0008006" key="4">
    <source>
        <dbReference type="Google" id="ProtNLM"/>
    </source>
</evidence>
<dbReference type="RefSeq" id="XP_040653645.1">
    <property type="nucleotide sequence ID" value="XM_040803541.1"/>
</dbReference>
<feature type="compositionally biased region" description="Pro residues" evidence="1">
    <location>
        <begin position="333"/>
        <end position="350"/>
    </location>
</feature>
<sequence>MSPKLKPLLLPQLVEERRRIDAPAGQAHDQAPSQVQPSGPDSIDPSYVYYTANSSSSDVASPVTPTFSPRCHQRFSSSASSLELLPPAPQDGGPTSPLPFAAKAEKRQLPDVQEDPMKRFEESSEPFDGLGLYRCLCDAPCDHRNSSEGIFPGDLVGDDFDIDYDLGFLSDGDLSAEPGYSTKKKRRPVDSAFAGLTSRLGSRMPTMRRWRSSKRLHANPQAELAADVGLGLGLDYALSREPSSRSSSLSAPNNPLSDHLPEAPLPPHGSSASYYDRGGADDVSRSSVVEMTAEEHSNLERDRSLATTPLLPPLLTDAVSVPLLQSPLQSPTVAPPAPPPPTTMAPPPTVPTHYPHPSLSSQPSMVSLRPVNTNGEAPPLLSSILQEHDEWSDRLGHANFTVAPLPYELDVVTADTVSKFRDDWDAARCNYTKHLVRTGEHYGQTSKIYGLTEAKWAETERRWKGIYDDLIRQNSRSAPGSTSQSRNHSRGRGRGRSSSSVGAIVRMPTHEDVLADAERRRMDDCLPSVVPRMLESLDAEGKFPGRGDEDIVGPMQRDLVMIRARSEDAKGHFWRSLADKVGFRK</sequence>
<dbReference type="Proteomes" id="UP000076580">
    <property type="component" value="Chromosome 03"/>
</dbReference>
<feature type="compositionally biased region" description="Polar residues" evidence="1">
    <location>
        <begin position="51"/>
        <end position="67"/>
    </location>
</feature>
<feature type="region of interest" description="Disordered" evidence="1">
    <location>
        <begin position="16"/>
        <end position="124"/>
    </location>
</feature>
<keyword evidence="3" id="KW-1185">Reference proteome</keyword>
<evidence type="ECO:0000313" key="3">
    <source>
        <dbReference type="Proteomes" id="UP000076580"/>
    </source>
</evidence>
<dbReference type="InParanoid" id="A0A151GB57"/>
<dbReference type="EMBL" id="LAYC01000003">
    <property type="protein sequence ID" value="KYK54293.1"/>
    <property type="molecule type" value="Genomic_DNA"/>
</dbReference>
<dbReference type="GeneID" id="63718893"/>
<feature type="compositionally biased region" description="Low complexity" evidence="1">
    <location>
        <begin position="76"/>
        <end position="85"/>
    </location>
</feature>
<feature type="compositionally biased region" description="Basic and acidic residues" evidence="1">
    <location>
        <begin position="293"/>
        <end position="304"/>
    </location>
</feature>
<comment type="caution">
    <text evidence="2">The sequence shown here is derived from an EMBL/GenBank/DDBJ whole genome shotgun (WGS) entry which is preliminary data.</text>
</comment>
<feature type="compositionally biased region" description="Low complexity" evidence="1">
    <location>
        <begin position="242"/>
        <end position="257"/>
    </location>
</feature>
<reference evidence="2 3" key="1">
    <citation type="journal article" date="2016" name="Sci. Rep.">
        <title>Insights into Adaptations to a Near-Obligate Nematode Endoparasitic Lifestyle from the Finished Genome of Drechmeria coniospora.</title>
        <authorList>
            <person name="Zhang L."/>
            <person name="Zhou Z."/>
            <person name="Guo Q."/>
            <person name="Fokkens L."/>
            <person name="Miskei M."/>
            <person name="Pocsi I."/>
            <person name="Zhang W."/>
            <person name="Chen M."/>
            <person name="Wang L."/>
            <person name="Sun Y."/>
            <person name="Donzelli B.G."/>
            <person name="Gibson D.M."/>
            <person name="Nelson D.R."/>
            <person name="Luo J.G."/>
            <person name="Rep M."/>
            <person name="Liu H."/>
            <person name="Yang S."/>
            <person name="Wang J."/>
            <person name="Krasnoff S.B."/>
            <person name="Xu Y."/>
            <person name="Molnar I."/>
            <person name="Lin M."/>
        </authorList>
    </citation>
    <scope>NUCLEOTIDE SEQUENCE [LARGE SCALE GENOMIC DNA]</scope>
    <source>
        <strain evidence="2 3">ARSEF 6962</strain>
    </source>
</reference>
<feature type="region of interest" description="Disordered" evidence="1">
    <location>
        <begin position="474"/>
        <end position="504"/>
    </location>
</feature>
<proteinExistence type="predicted"/>
<feature type="compositionally biased region" description="Polar residues" evidence="1">
    <location>
        <begin position="358"/>
        <end position="367"/>
    </location>
</feature>
<feature type="compositionally biased region" description="Basic and acidic residues" evidence="1">
    <location>
        <begin position="103"/>
        <end position="122"/>
    </location>
</feature>
<evidence type="ECO:0000256" key="1">
    <source>
        <dbReference type="SAM" id="MobiDB-lite"/>
    </source>
</evidence>